<dbReference type="HOGENOM" id="CLU_1957005_0_0_5"/>
<gene>
    <name evidence="3" type="ordered locus">Mchl_0269</name>
</gene>
<feature type="domain" description="Transcriptional repressor NrdR-like N-terminal" evidence="2">
    <location>
        <begin position="1"/>
        <end position="42"/>
    </location>
</feature>
<evidence type="ECO:0000313" key="4">
    <source>
        <dbReference type="Proteomes" id="UP000002385"/>
    </source>
</evidence>
<evidence type="ECO:0000256" key="1">
    <source>
        <dbReference type="SAM" id="MobiDB-lite"/>
    </source>
</evidence>
<sequence>MICPKCSADTRLIDSRPHQDDAGVIRRRRKCVACGHRFFTQEGTINIAGMRAKRRRAQAAYLARLDPAVKAARVAASNLRRDARIEAEETGRPLANVMRDWCIAPATRRRPLKHTSPPFPPLALTRGQ</sequence>
<organism evidence="3 4">
    <name type="scientific">Methylorubrum extorquens (strain CM4 / NCIMB 13688)</name>
    <name type="common">Methylobacterium extorquens</name>
    <dbReference type="NCBI Taxonomy" id="440085"/>
    <lineage>
        <taxon>Bacteria</taxon>
        <taxon>Pseudomonadati</taxon>
        <taxon>Pseudomonadota</taxon>
        <taxon>Alphaproteobacteria</taxon>
        <taxon>Hyphomicrobiales</taxon>
        <taxon>Methylobacteriaceae</taxon>
        <taxon>Methylorubrum</taxon>
    </lineage>
</organism>
<reference evidence="4" key="1">
    <citation type="submission" date="2008-12" db="EMBL/GenBank/DDBJ databases">
        <title>Complete sequence of chromosome of Methylobacterium chloromethanicum CM4.</title>
        <authorList>
            <consortium name="US DOE Joint Genome Institute"/>
            <person name="Lucas S."/>
            <person name="Copeland A."/>
            <person name="Lapidus A."/>
            <person name="Glavina del Rio T."/>
            <person name="Dalin E."/>
            <person name="Tice H."/>
            <person name="Bruce D."/>
            <person name="Goodwin L."/>
            <person name="Pitluck S."/>
            <person name="Chertkov O."/>
            <person name="Brettin T."/>
            <person name="Detter J.C."/>
            <person name="Han C."/>
            <person name="Larimer F."/>
            <person name="Land M."/>
            <person name="Hauser L."/>
            <person name="Kyrpides N."/>
            <person name="Mikhailova N."/>
            <person name="Marx C."/>
            <person name="Richardson P."/>
        </authorList>
    </citation>
    <scope>NUCLEOTIDE SEQUENCE [LARGE SCALE GENOMIC DNA]</scope>
    <source>
        <strain evidence="4">CM4 / NCIMB 13688</strain>
    </source>
</reference>
<dbReference type="KEGG" id="mch:Mchl_0269"/>
<dbReference type="Proteomes" id="UP000002385">
    <property type="component" value="Chromosome"/>
</dbReference>
<evidence type="ECO:0000313" key="3">
    <source>
        <dbReference type="EMBL" id="ACK81207.1"/>
    </source>
</evidence>
<accession>B7KYT4</accession>
<feature type="region of interest" description="Disordered" evidence="1">
    <location>
        <begin position="109"/>
        <end position="128"/>
    </location>
</feature>
<dbReference type="AlphaFoldDB" id="B7KYT4"/>
<dbReference type="RefSeq" id="WP_012605413.1">
    <property type="nucleotide sequence ID" value="NC_011757.1"/>
</dbReference>
<name>B7KYT4_METC4</name>
<evidence type="ECO:0000259" key="2">
    <source>
        <dbReference type="Pfam" id="PF22811"/>
    </source>
</evidence>
<dbReference type="InterPro" id="IPR055173">
    <property type="entry name" value="NrdR-like_N"/>
</dbReference>
<dbReference type="EMBL" id="CP001298">
    <property type="protein sequence ID" value="ACK81207.1"/>
    <property type="molecule type" value="Genomic_DNA"/>
</dbReference>
<protein>
    <recommendedName>
        <fullName evidence="2">Transcriptional repressor NrdR-like N-terminal domain-containing protein</fullName>
    </recommendedName>
</protein>
<reference evidence="3 4" key="2">
    <citation type="journal article" date="2012" name="J. Bacteriol.">
        <title>Complete genome sequences of six strains of the genus Methylobacterium.</title>
        <authorList>
            <person name="Marx C.J."/>
            <person name="Bringel F."/>
            <person name="Chistoserdova L."/>
            <person name="Moulin L."/>
            <person name="Farhan Ul Haque M."/>
            <person name="Fleischman D.E."/>
            <person name="Gruffaz C."/>
            <person name="Jourand P."/>
            <person name="Knief C."/>
            <person name="Lee M.C."/>
            <person name="Muller E.E."/>
            <person name="Nadalig T."/>
            <person name="Peyraud R."/>
            <person name="Roselli S."/>
            <person name="Russ L."/>
            <person name="Goodwin L.A."/>
            <person name="Ivanova N."/>
            <person name="Kyrpides N."/>
            <person name="Lajus A."/>
            <person name="Land M.L."/>
            <person name="Medigue C."/>
            <person name="Mikhailova N."/>
            <person name="Nolan M."/>
            <person name="Woyke T."/>
            <person name="Stolyar S."/>
            <person name="Vorholt J.A."/>
            <person name="Vuilleumier S."/>
        </authorList>
    </citation>
    <scope>NUCLEOTIDE SEQUENCE [LARGE SCALE GENOMIC DNA]</scope>
    <source>
        <strain evidence="4">CM4 / NCIMB 13688</strain>
    </source>
</reference>
<dbReference type="Pfam" id="PF22811">
    <property type="entry name" value="Zn_ribbon_NrdR"/>
    <property type="match status" value="1"/>
</dbReference>
<proteinExistence type="predicted"/>